<reference evidence="1 2" key="1">
    <citation type="submission" date="2024-06" db="EMBL/GenBank/DDBJ databases">
        <title>The Natural Products Discovery Center: Release of the First 8490 Sequenced Strains for Exploring Actinobacteria Biosynthetic Diversity.</title>
        <authorList>
            <person name="Kalkreuter E."/>
            <person name="Kautsar S.A."/>
            <person name="Yang D."/>
            <person name="Bader C.D."/>
            <person name="Teijaro C.N."/>
            <person name="Fluegel L."/>
            <person name="Davis C.M."/>
            <person name="Simpson J.R."/>
            <person name="Lauterbach L."/>
            <person name="Steele A.D."/>
            <person name="Gui C."/>
            <person name="Meng S."/>
            <person name="Li G."/>
            <person name="Viehrig K."/>
            <person name="Ye F."/>
            <person name="Su P."/>
            <person name="Kiefer A.F."/>
            <person name="Nichols A."/>
            <person name="Cepeda A.J."/>
            <person name="Yan W."/>
            <person name="Fan B."/>
            <person name="Jiang Y."/>
            <person name="Adhikari A."/>
            <person name="Zheng C.-J."/>
            <person name="Schuster L."/>
            <person name="Cowan T.M."/>
            <person name="Smanski M.J."/>
            <person name="Chevrette M.G."/>
            <person name="De Carvalho L.P.S."/>
            <person name="Shen B."/>
        </authorList>
    </citation>
    <scope>NUCLEOTIDE SEQUENCE [LARGE SCALE GENOMIC DNA]</scope>
    <source>
        <strain evidence="1 2">NPDC000837</strain>
    </source>
</reference>
<organism evidence="1 2">
    <name type="scientific">Streptomyces xantholiticus</name>
    <dbReference type="NCBI Taxonomy" id="68285"/>
    <lineage>
        <taxon>Bacteria</taxon>
        <taxon>Bacillati</taxon>
        <taxon>Actinomycetota</taxon>
        <taxon>Actinomycetes</taxon>
        <taxon>Kitasatosporales</taxon>
        <taxon>Streptomycetaceae</taxon>
        <taxon>Streptomyces</taxon>
    </lineage>
</organism>
<evidence type="ECO:0000313" key="1">
    <source>
        <dbReference type="EMBL" id="MER6613211.1"/>
    </source>
</evidence>
<proteinExistence type="predicted"/>
<gene>
    <name evidence="1" type="ORF">ABT276_07485</name>
</gene>
<name>A0ABV1USF5_9ACTN</name>
<dbReference type="Proteomes" id="UP001445472">
    <property type="component" value="Unassembled WGS sequence"/>
</dbReference>
<keyword evidence="2" id="KW-1185">Reference proteome</keyword>
<sequence>MTAQADPFAAGLVSEWQPFAQNIATNVTGDATPLVGNAVGGVQGVVSDVTPSYLPYGI</sequence>
<dbReference type="EMBL" id="JBEPBX010000005">
    <property type="protein sequence ID" value="MER6613211.1"/>
    <property type="molecule type" value="Genomic_DNA"/>
</dbReference>
<dbReference type="RefSeq" id="WP_351975415.1">
    <property type="nucleotide sequence ID" value="NZ_JBEPBX010000005.1"/>
</dbReference>
<comment type="caution">
    <text evidence="1">The sequence shown here is derived from an EMBL/GenBank/DDBJ whole genome shotgun (WGS) entry which is preliminary data.</text>
</comment>
<evidence type="ECO:0000313" key="2">
    <source>
        <dbReference type="Proteomes" id="UP001445472"/>
    </source>
</evidence>
<accession>A0ABV1USF5</accession>
<protein>
    <submittedName>
        <fullName evidence="1">Uncharacterized protein</fullName>
    </submittedName>
</protein>